<keyword evidence="5" id="KW-0067">ATP-binding</keyword>
<name>A0A0N9ID05_9PSEU</name>
<keyword evidence="16" id="KW-1185">Reference proteome</keyword>
<evidence type="ECO:0000256" key="7">
    <source>
        <dbReference type="ARBA" id="ARBA00035898"/>
    </source>
</evidence>
<evidence type="ECO:0000256" key="9">
    <source>
        <dbReference type="ARBA" id="ARBA00037335"/>
    </source>
</evidence>
<dbReference type="AlphaFoldDB" id="A0A0N9ID05"/>
<dbReference type="InterPro" id="IPR031475">
    <property type="entry name" value="NBD_C"/>
</dbReference>
<comment type="catalytic activity">
    <reaction evidence="7">
        <text>3-dehydro-L-erythronate + ATP = 3-dehydro-4-O-phospho-L-erythronate + ADP + H(+)</text>
        <dbReference type="Rhea" id="RHEA:52552"/>
        <dbReference type="ChEBI" id="CHEBI:15378"/>
        <dbReference type="ChEBI" id="CHEBI:30616"/>
        <dbReference type="ChEBI" id="CHEBI:136592"/>
        <dbReference type="ChEBI" id="CHEBI:136670"/>
        <dbReference type="ChEBI" id="CHEBI:456216"/>
        <dbReference type="EC" id="2.7.1.217"/>
    </reaction>
</comment>
<dbReference type="Gene3D" id="3.40.50.10840">
    <property type="entry name" value="Putative sugar-binding, N-terminal domain"/>
    <property type="match status" value="1"/>
</dbReference>
<evidence type="ECO:0000256" key="3">
    <source>
        <dbReference type="ARBA" id="ARBA00022741"/>
    </source>
</evidence>
<keyword evidence="6" id="KW-0119">Carbohydrate metabolism</keyword>
<feature type="domain" description="Four-carbon acid sugar kinase nucleotide binding" evidence="14">
    <location>
        <begin position="242"/>
        <end position="396"/>
    </location>
</feature>
<dbReference type="EC" id="2.7.1.217" evidence="10"/>
<comment type="catalytic activity">
    <reaction evidence="8">
        <text>3-dehydro-D-erythronate + ATP = 3-dehydro-4-O-phospho-D-erythronate + ADP + H(+)</text>
        <dbReference type="Rhea" id="RHEA:52556"/>
        <dbReference type="ChEBI" id="CHEBI:15378"/>
        <dbReference type="ChEBI" id="CHEBI:30616"/>
        <dbReference type="ChEBI" id="CHEBI:57958"/>
        <dbReference type="ChEBI" id="CHEBI:136593"/>
        <dbReference type="ChEBI" id="CHEBI:456216"/>
        <dbReference type="EC" id="2.7.1.217"/>
    </reaction>
</comment>
<comment type="similarity">
    <text evidence="1">Belongs to the four-carbon acid sugar kinase family.</text>
</comment>
<dbReference type="EMBL" id="CP012752">
    <property type="protein sequence ID" value="ALG12516.1"/>
    <property type="molecule type" value="Genomic_DNA"/>
</dbReference>
<evidence type="ECO:0000259" key="13">
    <source>
        <dbReference type="Pfam" id="PF07005"/>
    </source>
</evidence>
<evidence type="ECO:0000313" key="16">
    <source>
        <dbReference type="Proteomes" id="UP000063699"/>
    </source>
</evidence>
<dbReference type="Gene3D" id="3.40.980.20">
    <property type="entry name" value="Four-carbon acid sugar kinase, nucleotide binding domain"/>
    <property type="match status" value="1"/>
</dbReference>
<evidence type="ECO:0000256" key="1">
    <source>
        <dbReference type="ARBA" id="ARBA00005715"/>
    </source>
</evidence>
<dbReference type="GO" id="GO:0016301">
    <property type="term" value="F:kinase activity"/>
    <property type="evidence" value="ECO:0007669"/>
    <property type="project" value="UniProtKB-KW"/>
</dbReference>
<proteinExistence type="inferred from homology"/>
<evidence type="ECO:0000256" key="12">
    <source>
        <dbReference type="ARBA" id="ARBA00041377"/>
    </source>
</evidence>
<dbReference type="KEGG" id="kphy:AOZ06_41690"/>
<dbReference type="Pfam" id="PF07005">
    <property type="entry name" value="SBD_N"/>
    <property type="match status" value="1"/>
</dbReference>
<dbReference type="SUPFAM" id="SSF142764">
    <property type="entry name" value="YgbK-like"/>
    <property type="match status" value="1"/>
</dbReference>
<comment type="function">
    <text evidence="9">Catalyzes the ATP-dependent phosphorylation of 3-oxo-tetronate to 3-oxo-tetronate 4-phosphate.</text>
</comment>
<reference evidence="15 16" key="1">
    <citation type="submission" date="2015-07" db="EMBL/GenBank/DDBJ databases">
        <title>Genome sequencing of Kibdelosporangium phytohabitans.</title>
        <authorList>
            <person name="Qin S."/>
            <person name="Xing K."/>
        </authorList>
    </citation>
    <scope>NUCLEOTIDE SEQUENCE [LARGE SCALE GENOMIC DNA]</scope>
    <source>
        <strain evidence="15 16">KLBMP1111</strain>
    </source>
</reference>
<keyword evidence="4" id="KW-0418">Kinase</keyword>
<evidence type="ECO:0000256" key="2">
    <source>
        <dbReference type="ARBA" id="ARBA00022679"/>
    </source>
</evidence>
<dbReference type="GO" id="GO:0005524">
    <property type="term" value="F:ATP binding"/>
    <property type="evidence" value="ECO:0007669"/>
    <property type="project" value="UniProtKB-KW"/>
</dbReference>
<gene>
    <name evidence="15" type="ORF">AOZ06_41690</name>
</gene>
<dbReference type="Proteomes" id="UP000063699">
    <property type="component" value="Chromosome"/>
</dbReference>
<evidence type="ECO:0000256" key="5">
    <source>
        <dbReference type="ARBA" id="ARBA00022840"/>
    </source>
</evidence>
<sequence>MIGAIADDYTGGTDVAVALRSQGLRTLLFFGVPPPADLPGHDAVVIALKTRTGEPEQAVAQSLAALDWLRGNGTDQVYFKYCSTFDSTPLGNIGPVLDALADALSVKTVAMTPSSPHHGRTQYQGHLFVGGTLLAESPMRDHPVNPMRDSYLPRLLRAQTAESVGVLPLETVRNGLADALSSANDRYLFLDAVDDTDLTVIGQALRRAPLVAGAAGLARGLATARPGTSGQLENPPVTGPAAVLSGSCSARTLEQIAAMIRVGRPAYRLDPVSQNDPDVLAAQALAWYDALPGSAAPLIYSSMGPVDLQRTQEVLGVEESAWILERASGLVADGLVRRGVRRLIVAGGETSGAVVGALGVSGGAVGAEVDAGVPWIHPVGRPDLALLLKSGNFGHVGLLVTASREDG</sequence>
<feature type="domain" description="Four-carbon acid sugar kinase N-terminal" evidence="13">
    <location>
        <begin position="2"/>
        <end position="221"/>
    </location>
</feature>
<protein>
    <recommendedName>
        <fullName evidence="11">3-oxo-tetronate kinase</fullName>
        <ecNumber evidence="10">2.7.1.217</ecNumber>
    </recommendedName>
    <alternativeName>
        <fullName evidence="12">3-dehydrotetronate 4-kinase</fullName>
    </alternativeName>
</protein>
<dbReference type="RefSeq" id="WP_054294409.1">
    <property type="nucleotide sequence ID" value="NZ_CP012752.1"/>
</dbReference>
<dbReference type="InterPro" id="IPR042213">
    <property type="entry name" value="NBD_C_sf"/>
</dbReference>
<dbReference type="Pfam" id="PF17042">
    <property type="entry name" value="NBD_C"/>
    <property type="match status" value="1"/>
</dbReference>
<evidence type="ECO:0000259" key="14">
    <source>
        <dbReference type="Pfam" id="PF17042"/>
    </source>
</evidence>
<evidence type="ECO:0000313" key="15">
    <source>
        <dbReference type="EMBL" id="ALG12516.1"/>
    </source>
</evidence>
<evidence type="ECO:0000256" key="10">
    <source>
        <dbReference type="ARBA" id="ARBA00039095"/>
    </source>
</evidence>
<evidence type="ECO:0000256" key="4">
    <source>
        <dbReference type="ARBA" id="ARBA00022777"/>
    </source>
</evidence>
<evidence type="ECO:0000256" key="8">
    <source>
        <dbReference type="ARBA" id="ARBA00036346"/>
    </source>
</evidence>
<dbReference type="InterPro" id="IPR050007">
    <property type="entry name" value="OtnK"/>
</dbReference>
<organism evidence="15 16">
    <name type="scientific">Kibdelosporangium phytohabitans</name>
    <dbReference type="NCBI Taxonomy" id="860235"/>
    <lineage>
        <taxon>Bacteria</taxon>
        <taxon>Bacillati</taxon>
        <taxon>Actinomycetota</taxon>
        <taxon>Actinomycetes</taxon>
        <taxon>Pseudonocardiales</taxon>
        <taxon>Pseudonocardiaceae</taxon>
        <taxon>Kibdelosporangium</taxon>
    </lineage>
</organism>
<accession>A0A0N9ID05</accession>
<dbReference type="InterPro" id="IPR037051">
    <property type="entry name" value="4-carb_acid_sugar_kinase_N_sf"/>
</dbReference>
<keyword evidence="3" id="KW-0547">Nucleotide-binding</keyword>
<evidence type="ECO:0000256" key="6">
    <source>
        <dbReference type="ARBA" id="ARBA00023277"/>
    </source>
</evidence>
<dbReference type="OrthoDB" id="191465at2"/>
<dbReference type="InterPro" id="IPR010737">
    <property type="entry name" value="4-carb_acid_sugar_kinase_N"/>
</dbReference>
<evidence type="ECO:0000256" key="11">
    <source>
        <dbReference type="ARBA" id="ARBA00039461"/>
    </source>
</evidence>
<dbReference type="NCBIfam" id="NF043035">
    <property type="entry name" value="OxoTetrKin"/>
    <property type="match status" value="1"/>
</dbReference>
<keyword evidence="2" id="KW-0808">Transferase</keyword>
<dbReference type="STRING" id="860235.AOZ06_41690"/>